<protein>
    <submittedName>
        <fullName evidence="2">Uncharacterized protein</fullName>
    </submittedName>
</protein>
<dbReference type="AlphaFoldDB" id="A0A9P5B9H0"/>
<evidence type="ECO:0000313" key="2">
    <source>
        <dbReference type="EMBL" id="KAF4496993.1"/>
    </source>
</evidence>
<dbReference type="OrthoDB" id="5096885at2759"/>
<feature type="region of interest" description="Disordered" evidence="1">
    <location>
        <begin position="278"/>
        <end position="307"/>
    </location>
</feature>
<gene>
    <name evidence="2" type="ORF">FAGAP_6841</name>
</gene>
<accession>A0A9P5B9H0</accession>
<feature type="compositionally biased region" description="Polar residues" evidence="1">
    <location>
        <begin position="286"/>
        <end position="306"/>
    </location>
</feature>
<evidence type="ECO:0000313" key="3">
    <source>
        <dbReference type="Proteomes" id="UP000737391"/>
    </source>
</evidence>
<reference evidence="2" key="1">
    <citation type="submission" date="2020-01" db="EMBL/GenBank/DDBJ databases">
        <title>Identification and distribution of gene clusters putatively required for synthesis of sphingolipid metabolism inhibitors in phylogenetically diverse species of the filamentous fungus Fusarium.</title>
        <authorList>
            <person name="Kim H.-S."/>
            <person name="Busman M."/>
            <person name="Brown D.W."/>
            <person name="Divon H."/>
            <person name="Uhlig S."/>
            <person name="Proctor R.H."/>
        </authorList>
    </citation>
    <scope>NUCLEOTIDE SEQUENCE</scope>
    <source>
        <strain evidence="2">NRRL 31653</strain>
    </source>
</reference>
<name>A0A9P5B9H0_9HYPO</name>
<evidence type="ECO:0000256" key="1">
    <source>
        <dbReference type="SAM" id="MobiDB-lite"/>
    </source>
</evidence>
<comment type="caution">
    <text evidence="2">The sequence shown here is derived from an EMBL/GenBank/DDBJ whole genome shotgun (WGS) entry which is preliminary data.</text>
</comment>
<proteinExistence type="predicted"/>
<keyword evidence="3" id="KW-1185">Reference proteome</keyword>
<organism evidence="2 3">
    <name type="scientific">Fusarium agapanthi</name>
    <dbReference type="NCBI Taxonomy" id="1803897"/>
    <lineage>
        <taxon>Eukaryota</taxon>
        <taxon>Fungi</taxon>
        <taxon>Dikarya</taxon>
        <taxon>Ascomycota</taxon>
        <taxon>Pezizomycotina</taxon>
        <taxon>Sordariomycetes</taxon>
        <taxon>Hypocreomycetidae</taxon>
        <taxon>Hypocreales</taxon>
        <taxon>Nectriaceae</taxon>
        <taxon>Fusarium</taxon>
        <taxon>Fusarium fujikuroi species complex</taxon>
    </lineage>
</organism>
<dbReference type="EMBL" id="LUFC02000473">
    <property type="protein sequence ID" value="KAF4496993.1"/>
    <property type="molecule type" value="Genomic_DNA"/>
</dbReference>
<dbReference type="Proteomes" id="UP000737391">
    <property type="component" value="Unassembled WGS sequence"/>
</dbReference>
<sequence>MRLLVQLSDRIPKFGHLIAKEDLRDSKIFPVLGKDGFVRMFPVSKPFYIIDREYLHASFREQVDVLDIDHTTFWILEPFFIWMGLQNRFLRNKLVMEPAVMTPGSVSWQTTPVLDQERVDGLMRLAVHFRSPRTKNTEEIASLQQHLEMTKIHYLEEDDMNCSVFIKGLPSTSYETPFTPFYIHKRRNYGLNIYVSKQSAEVTTSVELPRSLGAWLMGDTSYPDAKQTDPRLFYLIGTILRVKNHRLFAIKAILGGEGIVDVDKLQCSIYHPQSQMKKSPRLFSAQPPSLVSSRSTLESNRTSTPAQVDDLSEQVWSLSFQENKDSITTEDSGWVKYF</sequence>